<name>A0A2P7YC86_9PEZI</name>
<dbReference type="EMBL" id="NHZQ01000448">
    <property type="protein sequence ID" value="PSK33570.1"/>
    <property type="molecule type" value="Genomic_DNA"/>
</dbReference>
<evidence type="ECO:0000313" key="3">
    <source>
        <dbReference type="Proteomes" id="UP000243723"/>
    </source>
</evidence>
<feature type="compositionally biased region" description="Basic and acidic residues" evidence="1">
    <location>
        <begin position="57"/>
        <end position="69"/>
    </location>
</feature>
<feature type="compositionally biased region" description="Basic and acidic residues" evidence="1">
    <location>
        <begin position="81"/>
        <end position="93"/>
    </location>
</feature>
<feature type="region of interest" description="Disordered" evidence="1">
    <location>
        <begin position="57"/>
        <end position="93"/>
    </location>
</feature>
<gene>
    <name evidence="2" type="ORF">B9Z65_7457</name>
</gene>
<proteinExistence type="predicted"/>
<protein>
    <submittedName>
        <fullName evidence="2">Uncharacterized protein</fullName>
    </submittedName>
</protein>
<organism evidence="2 3">
    <name type="scientific">Elsinoe australis</name>
    <dbReference type="NCBI Taxonomy" id="40998"/>
    <lineage>
        <taxon>Eukaryota</taxon>
        <taxon>Fungi</taxon>
        <taxon>Dikarya</taxon>
        <taxon>Ascomycota</taxon>
        <taxon>Pezizomycotina</taxon>
        <taxon>Dothideomycetes</taxon>
        <taxon>Dothideomycetidae</taxon>
        <taxon>Myriangiales</taxon>
        <taxon>Elsinoaceae</taxon>
        <taxon>Elsinoe</taxon>
    </lineage>
</organism>
<dbReference type="Proteomes" id="UP000243723">
    <property type="component" value="Unassembled WGS sequence"/>
</dbReference>
<evidence type="ECO:0000313" key="2">
    <source>
        <dbReference type="EMBL" id="PSK33570.1"/>
    </source>
</evidence>
<comment type="caution">
    <text evidence="2">The sequence shown here is derived from an EMBL/GenBank/DDBJ whole genome shotgun (WGS) entry which is preliminary data.</text>
</comment>
<reference evidence="2 3" key="1">
    <citation type="submission" date="2017-05" db="EMBL/GenBank/DDBJ databases">
        <title>Draft genome sequence of Elsinoe australis.</title>
        <authorList>
            <person name="Cheng Q."/>
        </authorList>
    </citation>
    <scope>NUCLEOTIDE SEQUENCE [LARGE SCALE GENOMIC DNA]</scope>
    <source>
        <strain evidence="2 3">NL1</strain>
    </source>
</reference>
<keyword evidence="3" id="KW-1185">Reference proteome</keyword>
<accession>A0A2P7YC86</accession>
<evidence type="ECO:0000256" key="1">
    <source>
        <dbReference type="SAM" id="MobiDB-lite"/>
    </source>
</evidence>
<dbReference type="AlphaFoldDB" id="A0A2P7YC86"/>
<sequence>MSDIFQHVPHKKPPMTVEEFLQFVHDTYYEAAAQGLISEHAAAVECQNFSELLGRGGSDHGSEFRRRCGNDAVHAVPGEDGSEKHGDGEMDDEVKVREVAAGVEDEAGPQEEVEAQEL</sequence>